<dbReference type="PANTHER" id="PTHR43556:SF2">
    <property type="entry name" value="PEPTIDE CHAIN RELEASE FACTOR RF3"/>
    <property type="match status" value="1"/>
</dbReference>
<dbReference type="SUPFAM" id="SSF54980">
    <property type="entry name" value="EF-G C-terminal domain-like"/>
    <property type="match status" value="1"/>
</dbReference>
<dbReference type="GO" id="GO:0005829">
    <property type="term" value="C:cytosol"/>
    <property type="evidence" value="ECO:0007669"/>
    <property type="project" value="TreeGrafter"/>
</dbReference>
<keyword evidence="4 9" id="KW-0547">Nucleotide-binding</keyword>
<dbReference type="InterPro" id="IPR005225">
    <property type="entry name" value="Small_GTP-bd"/>
</dbReference>
<dbReference type="RefSeq" id="WP_014244247.1">
    <property type="nucleotide sequence ID" value="NC_016620.1"/>
</dbReference>
<evidence type="ECO:0000256" key="3">
    <source>
        <dbReference type="ARBA" id="ARBA00022490"/>
    </source>
</evidence>
<dbReference type="HAMAP" id="MF_00072">
    <property type="entry name" value="Rel_fac_3"/>
    <property type="match status" value="1"/>
</dbReference>
<dbReference type="GO" id="GO:0016149">
    <property type="term" value="F:translation release factor activity, codon specific"/>
    <property type="evidence" value="ECO:0007669"/>
    <property type="project" value="UniProtKB-UniRule"/>
</dbReference>
<evidence type="ECO:0000256" key="1">
    <source>
        <dbReference type="ARBA" id="ARBA00004496"/>
    </source>
</evidence>
<dbReference type="FunFam" id="2.40.30.10:FF:000040">
    <property type="entry name" value="Peptide chain release factor 3"/>
    <property type="match status" value="1"/>
</dbReference>
<evidence type="ECO:0000313" key="11">
    <source>
        <dbReference type="EMBL" id="CBW26465.1"/>
    </source>
</evidence>
<feature type="binding site" evidence="9">
    <location>
        <begin position="84"/>
        <end position="88"/>
    </location>
    <ligand>
        <name>GTP</name>
        <dbReference type="ChEBI" id="CHEBI:37565"/>
    </ligand>
</feature>
<dbReference type="PANTHER" id="PTHR43556">
    <property type="entry name" value="PEPTIDE CHAIN RELEASE FACTOR RF3"/>
    <property type="match status" value="1"/>
</dbReference>
<dbReference type="SUPFAM" id="SSF50447">
    <property type="entry name" value="Translation proteins"/>
    <property type="match status" value="1"/>
</dbReference>
<evidence type="ECO:0000256" key="6">
    <source>
        <dbReference type="ARBA" id="ARBA00023134"/>
    </source>
</evidence>
<dbReference type="GO" id="GO:0005525">
    <property type="term" value="F:GTP binding"/>
    <property type="evidence" value="ECO:0007669"/>
    <property type="project" value="UniProtKB-UniRule"/>
</dbReference>
<sequence length="538" mass="61563">MTLPVNENPRCTFAIISHPDAGKTTMTEKLLWFGRVVREAGMVKSKQGNYAKSDWMEMEKERGISITSSVMSFPYNQRAMHLLDTPGHKDFSEDTYRTLTAVESVLMMIDSAKGVEEQTKKLMEVCRIRDTPIVTFMNKFDRDAMDPFELIDNVEKICSIQCVPMTWPVGSGVDFKGVYDIKTKTIRSFDEGNDPESEKVLDASDLHSAEVLDYIGTELAEKLEEDLEMIQEMMPEFIEEEFLAGIMTPVFFGTALHNFGVKETLDMISTHGPGPAPREVRLSPFDENSDLREVLPNEKKFSGFIFKIQANMDKKHRDRVAFMRVCSGVFERNTKIHHVRTGKDIKIASPLIFQAQDREITEKAYPGDIIGLHDTGKFQIGDTFTNGEKIEFTGIPSFAPEIFRKVLLKDPMKAKQLDKGLQQLSEEGTVQLFRRHTSPEKILGAVGVLQFEVVKHRLEDEYGVRGEYEGYGFVGVRWLKFKNDIQKDKFIEKNSINIVYDNKARPCFAVRSEWDLKLVMEKNEEVEFFTTSDFKKSH</sequence>
<dbReference type="PROSITE" id="PS51722">
    <property type="entry name" value="G_TR_2"/>
    <property type="match status" value="1"/>
</dbReference>
<dbReference type="SUPFAM" id="SSF52540">
    <property type="entry name" value="P-loop containing nucleoside triphosphate hydrolases"/>
    <property type="match status" value="1"/>
</dbReference>
<dbReference type="InterPro" id="IPR041732">
    <property type="entry name" value="RF3_GTP-bd"/>
</dbReference>
<dbReference type="EMBL" id="FQ312005">
    <property type="protein sequence ID" value="CBW26465.1"/>
    <property type="molecule type" value="Genomic_DNA"/>
</dbReference>
<dbReference type="InterPro" id="IPR038467">
    <property type="entry name" value="RF3_dom_3_sf"/>
</dbReference>
<evidence type="ECO:0000256" key="5">
    <source>
        <dbReference type="ARBA" id="ARBA00022917"/>
    </source>
</evidence>
<dbReference type="PATRIC" id="fig|862908.3.peg.1543"/>
<dbReference type="InterPro" id="IPR035647">
    <property type="entry name" value="EFG_III/V"/>
</dbReference>
<dbReference type="Gene3D" id="3.30.70.3280">
    <property type="entry name" value="Peptide chain release factor 3, domain III"/>
    <property type="match status" value="1"/>
</dbReference>
<comment type="similarity">
    <text evidence="2 9">Belongs to the TRAFAC class translation factor GTPase superfamily. Classic translation factor GTPase family. PrfC subfamily.</text>
</comment>
<accession>E1X0X6</accession>
<dbReference type="STRING" id="862908.BMS_1620"/>
<feature type="domain" description="Tr-type G" evidence="10">
    <location>
        <begin position="8"/>
        <end position="278"/>
    </location>
</feature>
<feature type="binding site" evidence="9">
    <location>
        <begin position="138"/>
        <end position="141"/>
    </location>
    <ligand>
        <name>GTP</name>
        <dbReference type="ChEBI" id="CHEBI:37565"/>
    </ligand>
</feature>
<dbReference type="InterPro" id="IPR000795">
    <property type="entry name" value="T_Tr_GTP-bd_dom"/>
</dbReference>
<dbReference type="InterPro" id="IPR004548">
    <property type="entry name" value="PrfC"/>
</dbReference>
<comment type="function">
    <text evidence="7 9">Increases the formation of ribosomal termination complexes and stimulates activities of RF-1 and RF-2. It binds guanine nucleotides and has strong preference for UGA stop codons. It may interact directly with the ribosome. The stimulation of RF-1 and RF-2 is significantly reduced by GTP and GDP, but not by GMP.</text>
</comment>
<dbReference type="GO" id="GO:0016150">
    <property type="term" value="F:translation release factor activity, codon nonspecific"/>
    <property type="evidence" value="ECO:0007669"/>
    <property type="project" value="TreeGrafter"/>
</dbReference>
<evidence type="ECO:0000313" key="12">
    <source>
        <dbReference type="Proteomes" id="UP000008963"/>
    </source>
</evidence>
<dbReference type="InterPro" id="IPR053905">
    <property type="entry name" value="EF-G-like_DII"/>
</dbReference>
<keyword evidence="6 9" id="KW-0342">GTP-binding</keyword>
<dbReference type="NCBIfam" id="NF001964">
    <property type="entry name" value="PRK00741.1"/>
    <property type="match status" value="1"/>
</dbReference>
<dbReference type="eggNOG" id="COG4108">
    <property type="taxonomic scope" value="Bacteria"/>
</dbReference>
<dbReference type="NCBIfam" id="TIGR00231">
    <property type="entry name" value="small_GTP"/>
    <property type="match status" value="1"/>
</dbReference>
<feature type="binding site" evidence="9">
    <location>
        <begin position="17"/>
        <end position="24"/>
    </location>
    <ligand>
        <name>GTP</name>
        <dbReference type="ChEBI" id="CHEBI:37565"/>
    </ligand>
</feature>
<keyword evidence="5 9" id="KW-0648">Protein biosynthesis</keyword>
<dbReference type="AlphaFoldDB" id="E1X0X6"/>
<comment type="subcellular location">
    <subcellularLocation>
        <location evidence="1 9">Cytoplasm</location>
    </subcellularLocation>
</comment>
<evidence type="ECO:0000256" key="4">
    <source>
        <dbReference type="ARBA" id="ARBA00022741"/>
    </source>
</evidence>
<dbReference type="GO" id="GO:0003924">
    <property type="term" value="F:GTPase activity"/>
    <property type="evidence" value="ECO:0007669"/>
    <property type="project" value="InterPro"/>
</dbReference>
<dbReference type="GO" id="GO:0006449">
    <property type="term" value="P:regulation of translational termination"/>
    <property type="evidence" value="ECO:0007669"/>
    <property type="project" value="UniProtKB-UniRule"/>
</dbReference>
<reference evidence="12" key="1">
    <citation type="journal article" date="2013" name="ISME J.">
        <title>A small predatory core genome in the divergent marine Bacteriovorax marinus SJ and the terrestrial Bdellovibrio bacteriovorus.</title>
        <authorList>
            <person name="Crossman L.C."/>
            <person name="Chen H."/>
            <person name="Cerdeno-Tarraga A.M."/>
            <person name="Brooks K."/>
            <person name="Quail M.A."/>
            <person name="Pineiro S.A."/>
            <person name="Hobley L."/>
            <person name="Sockett R.E."/>
            <person name="Bentley S.D."/>
            <person name="Parkhill J."/>
            <person name="Williams H.N."/>
            <person name="Stine O.C."/>
        </authorList>
    </citation>
    <scope>NUCLEOTIDE SEQUENCE [LARGE SCALE GENOMIC DNA]</scope>
    <source>
        <strain evidence="12">ATCC BAA-682 / DSM 15412 / SJ</strain>
    </source>
</reference>
<dbReference type="CDD" id="cd16259">
    <property type="entry name" value="RF3_III"/>
    <property type="match status" value="1"/>
</dbReference>
<keyword evidence="3 9" id="KW-0963">Cytoplasm</keyword>
<protein>
    <recommendedName>
        <fullName evidence="8 9">Peptide chain release factor 3</fullName>
        <shortName evidence="9">RF-3</shortName>
    </recommendedName>
</protein>
<dbReference type="FunFam" id="3.40.50.300:FF:000542">
    <property type="entry name" value="Peptide chain release factor 3"/>
    <property type="match status" value="1"/>
</dbReference>
<dbReference type="InterPro" id="IPR032090">
    <property type="entry name" value="RF3_C"/>
</dbReference>
<dbReference type="PROSITE" id="PS00301">
    <property type="entry name" value="G_TR_1"/>
    <property type="match status" value="1"/>
</dbReference>
<dbReference type="FunFam" id="3.30.70.3280:FF:000001">
    <property type="entry name" value="Peptide chain release factor 3"/>
    <property type="match status" value="1"/>
</dbReference>
<dbReference type="NCBIfam" id="TIGR00503">
    <property type="entry name" value="prfC"/>
    <property type="match status" value="1"/>
</dbReference>
<dbReference type="HOGENOM" id="CLU_002794_2_1_7"/>
<dbReference type="Proteomes" id="UP000008963">
    <property type="component" value="Chromosome"/>
</dbReference>
<dbReference type="OrthoDB" id="5287257at2"/>
<evidence type="ECO:0000256" key="2">
    <source>
        <dbReference type="ARBA" id="ARBA00009978"/>
    </source>
</evidence>
<organism evidence="11 12">
    <name type="scientific">Halobacteriovorax marinus (strain ATCC BAA-682 / DSM 15412 / SJ)</name>
    <name type="common">Bacteriovorax marinus</name>
    <dbReference type="NCBI Taxonomy" id="862908"/>
    <lineage>
        <taxon>Bacteria</taxon>
        <taxon>Pseudomonadati</taxon>
        <taxon>Bdellovibrionota</taxon>
        <taxon>Bacteriovoracia</taxon>
        <taxon>Bacteriovoracales</taxon>
        <taxon>Halobacteriovoraceae</taxon>
        <taxon>Halobacteriovorax</taxon>
    </lineage>
</organism>
<evidence type="ECO:0000256" key="8">
    <source>
        <dbReference type="ARBA" id="ARBA00073639"/>
    </source>
</evidence>
<evidence type="ECO:0000259" key="10">
    <source>
        <dbReference type="PROSITE" id="PS51722"/>
    </source>
</evidence>
<dbReference type="Pfam" id="PF16658">
    <property type="entry name" value="RF3_C"/>
    <property type="match status" value="1"/>
</dbReference>
<keyword evidence="12" id="KW-1185">Reference proteome</keyword>
<evidence type="ECO:0000256" key="7">
    <source>
        <dbReference type="ARBA" id="ARBA00025017"/>
    </source>
</evidence>
<name>E1X0X6_HALMS</name>
<dbReference type="KEGG" id="bmx:BMS_1620"/>
<dbReference type="InterPro" id="IPR031157">
    <property type="entry name" value="G_TR_CS"/>
</dbReference>
<dbReference type="InterPro" id="IPR009000">
    <property type="entry name" value="Transl_B-barrel_sf"/>
</dbReference>
<proteinExistence type="inferred from homology"/>
<dbReference type="Pfam" id="PF22042">
    <property type="entry name" value="EF-G_D2"/>
    <property type="match status" value="1"/>
</dbReference>
<gene>
    <name evidence="9 11" type="primary">prfC</name>
    <name evidence="11" type="ordered locus">BMS_1620</name>
</gene>
<dbReference type="Gene3D" id="2.40.30.10">
    <property type="entry name" value="Translation factors"/>
    <property type="match status" value="1"/>
</dbReference>
<dbReference type="PRINTS" id="PR00315">
    <property type="entry name" value="ELONGATNFCT"/>
</dbReference>
<dbReference type="Pfam" id="PF00009">
    <property type="entry name" value="GTP_EFTU"/>
    <property type="match status" value="1"/>
</dbReference>
<evidence type="ECO:0000256" key="9">
    <source>
        <dbReference type="HAMAP-Rule" id="MF_00072"/>
    </source>
</evidence>
<dbReference type="InterPro" id="IPR027417">
    <property type="entry name" value="P-loop_NTPase"/>
</dbReference>
<dbReference type="CDD" id="cd04169">
    <property type="entry name" value="RF3"/>
    <property type="match status" value="1"/>
</dbReference>
<dbReference type="Gene3D" id="3.40.50.300">
    <property type="entry name" value="P-loop containing nucleotide triphosphate hydrolases"/>
    <property type="match status" value="1"/>
</dbReference>